<reference evidence="5 6" key="1">
    <citation type="submission" date="2020-08" db="EMBL/GenBank/DDBJ databases">
        <title>Sequencing the genomes of 1000 actinobacteria strains.</title>
        <authorList>
            <person name="Klenk H.-P."/>
        </authorList>
    </citation>
    <scope>NUCLEOTIDE SEQUENCE [LARGE SCALE GENOMIC DNA]</scope>
    <source>
        <strain evidence="5 6">DSM 44598</strain>
    </source>
</reference>
<dbReference type="InterPro" id="IPR050248">
    <property type="entry name" value="Polysacc_deacetylase_ArnD"/>
</dbReference>
<name>A0A840WD23_9ACTN</name>
<evidence type="ECO:0000313" key="5">
    <source>
        <dbReference type="EMBL" id="MBB5489166.1"/>
    </source>
</evidence>
<gene>
    <name evidence="5" type="ORF">HNR07_000303</name>
</gene>
<accession>A0A840WD23</accession>
<sequence length="530" mass="56176">MKQQNPQTLAPDRPFLTVAIAMVVLLGLVLSAARPPGLPPQDAGVDSSSGQPAADEERLPATGEPDRLTTVAPDALPGLEEAKIAFEGDSDTDVAYPVIPNATPLSDFLDRTLTAQVHAFEAANPGARSFIGEWGLTAAQEGIVGVRLTSEETDSEETREGHSTYWYETGDGTVHGSSHLIAGQAELTELNDRVREAVSDTDAVPSALHPISSLYDSVGFNPDGDLVVEFDSGQVAPASAGRIHAVIPREEAESLLSEFGLRVREAATTGVNEFTIDRAPEADKDGSNAAAPGVLPPRDDSVDCADPDTKCVALTYDDGPGGRTPELLDALAEHDARATFFVTGYPVMEHPWVLRRTYAEGHELANHTLSHPNLTEVGAGAARANLEATQALVYRETGYTMDLMRPPYGATDDKVAEITAELGLAQILWSVDTNDWKDRKADVVRKRALDGAADGAIILMHDIHPTTIDASIGIIRELDERGYTMVTVSQLLGTTEPGGTYVDGVPEPPLTDEGGGTEETSGEGASDDLG</sequence>
<feature type="region of interest" description="Disordered" evidence="3">
    <location>
        <begin position="495"/>
        <end position="530"/>
    </location>
</feature>
<organism evidence="5 6">
    <name type="scientific">Nocardiopsis metallicus</name>
    <dbReference type="NCBI Taxonomy" id="179819"/>
    <lineage>
        <taxon>Bacteria</taxon>
        <taxon>Bacillati</taxon>
        <taxon>Actinomycetota</taxon>
        <taxon>Actinomycetes</taxon>
        <taxon>Streptosporangiales</taxon>
        <taxon>Nocardiopsidaceae</taxon>
        <taxon>Nocardiopsis</taxon>
    </lineage>
</organism>
<feature type="region of interest" description="Disordered" evidence="3">
    <location>
        <begin position="38"/>
        <end position="70"/>
    </location>
</feature>
<feature type="compositionally biased region" description="Basic and acidic residues" evidence="3">
    <location>
        <begin position="276"/>
        <end position="286"/>
    </location>
</feature>
<dbReference type="AlphaFoldDB" id="A0A840WD23"/>
<dbReference type="SUPFAM" id="SSF88713">
    <property type="entry name" value="Glycoside hydrolase/deacetylase"/>
    <property type="match status" value="1"/>
</dbReference>
<keyword evidence="6" id="KW-1185">Reference proteome</keyword>
<evidence type="ECO:0000256" key="2">
    <source>
        <dbReference type="ARBA" id="ARBA00022801"/>
    </source>
</evidence>
<dbReference type="GO" id="GO:0046872">
    <property type="term" value="F:metal ion binding"/>
    <property type="evidence" value="ECO:0007669"/>
    <property type="project" value="UniProtKB-KW"/>
</dbReference>
<evidence type="ECO:0000256" key="1">
    <source>
        <dbReference type="ARBA" id="ARBA00022723"/>
    </source>
</evidence>
<dbReference type="GO" id="GO:0005975">
    <property type="term" value="P:carbohydrate metabolic process"/>
    <property type="evidence" value="ECO:0007669"/>
    <property type="project" value="InterPro"/>
</dbReference>
<dbReference type="PROSITE" id="PS51677">
    <property type="entry name" value="NODB"/>
    <property type="match status" value="1"/>
</dbReference>
<dbReference type="Gene3D" id="3.20.20.370">
    <property type="entry name" value="Glycoside hydrolase/deacetylase"/>
    <property type="match status" value="1"/>
</dbReference>
<keyword evidence="1" id="KW-0479">Metal-binding</keyword>
<dbReference type="Pfam" id="PF01522">
    <property type="entry name" value="Polysacc_deac_1"/>
    <property type="match status" value="1"/>
</dbReference>
<feature type="region of interest" description="Disordered" evidence="3">
    <location>
        <begin position="276"/>
        <end position="301"/>
    </location>
</feature>
<dbReference type="EMBL" id="JACHDO010000001">
    <property type="protein sequence ID" value="MBB5489166.1"/>
    <property type="molecule type" value="Genomic_DNA"/>
</dbReference>
<feature type="compositionally biased region" description="Basic and acidic residues" evidence="3">
    <location>
        <begin position="55"/>
        <end position="67"/>
    </location>
</feature>
<evidence type="ECO:0000313" key="6">
    <source>
        <dbReference type="Proteomes" id="UP000579647"/>
    </source>
</evidence>
<dbReference type="GO" id="GO:0016810">
    <property type="term" value="F:hydrolase activity, acting on carbon-nitrogen (but not peptide) bonds"/>
    <property type="evidence" value="ECO:0007669"/>
    <property type="project" value="InterPro"/>
</dbReference>
<feature type="domain" description="NodB homology" evidence="4">
    <location>
        <begin position="310"/>
        <end position="486"/>
    </location>
</feature>
<evidence type="ECO:0000256" key="3">
    <source>
        <dbReference type="SAM" id="MobiDB-lite"/>
    </source>
</evidence>
<dbReference type="GO" id="GO:0016020">
    <property type="term" value="C:membrane"/>
    <property type="evidence" value="ECO:0007669"/>
    <property type="project" value="TreeGrafter"/>
</dbReference>
<dbReference type="PANTHER" id="PTHR10587">
    <property type="entry name" value="GLYCOSYL TRANSFERASE-RELATED"/>
    <property type="match status" value="1"/>
</dbReference>
<protein>
    <submittedName>
        <fullName evidence="5">Peptidoglycan/xylan/chitin deacetylase (PgdA/CDA1 family)</fullName>
    </submittedName>
</protein>
<keyword evidence="2" id="KW-0378">Hydrolase</keyword>
<evidence type="ECO:0000259" key="4">
    <source>
        <dbReference type="PROSITE" id="PS51677"/>
    </source>
</evidence>
<dbReference type="PANTHER" id="PTHR10587:SF133">
    <property type="entry name" value="CHITIN DEACETYLASE 1-RELATED"/>
    <property type="match status" value="1"/>
</dbReference>
<comment type="caution">
    <text evidence="5">The sequence shown here is derived from an EMBL/GenBank/DDBJ whole genome shotgun (WGS) entry which is preliminary data.</text>
</comment>
<proteinExistence type="predicted"/>
<dbReference type="InterPro" id="IPR002509">
    <property type="entry name" value="NODB_dom"/>
</dbReference>
<dbReference type="Proteomes" id="UP000579647">
    <property type="component" value="Unassembled WGS sequence"/>
</dbReference>
<dbReference type="InterPro" id="IPR011330">
    <property type="entry name" value="Glyco_hydro/deAcase_b/a-brl"/>
</dbReference>